<name>A0AA88AEC4_FICCA</name>
<organism evidence="2 3">
    <name type="scientific">Ficus carica</name>
    <name type="common">Common fig</name>
    <dbReference type="NCBI Taxonomy" id="3494"/>
    <lineage>
        <taxon>Eukaryota</taxon>
        <taxon>Viridiplantae</taxon>
        <taxon>Streptophyta</taxon>
        <taxon>Embryophyta</taxon>
        <taxon>Tracheophyta</taxon>
        <taxon>Spermatophyta</taxon>
        <taxon>Magnoliopsida</taxon>
        <taxon>eudicotyledons</taxon>
        <taxon>Gunneridae</taxon>
        <taxon>Pentapetalae</taxon>
        <taxon>rosids</taxon>
        <taxon>fabids</taxon>
        <taxon>Rosales</taxon>
        <taxon>Moraceae</taxon>
        <taxon>Ficeae</taxon>
        <taxon>Ficus</taxon>
    </lineage>
</organism>
<reference evidence="2" key="1">
    <citation type="submission" date="2023-07" db="EMBL/GenBank/DDBJ databases">
        <title>draft genome sequence of fig (Ficus carica).</title>
        <authorList>
            <person name="Takahashi T."/>
            <person name="Nishimura K."/>
        </authorList>
    </citation>
    <scope>NUCLEOTIDE SEQUENCE</scope>
</reference>
<keyword evidence="3" id="KW-1185">Reference proteome</keyword>
<evidence type="ECO:0000313" key="3">
    <source>
        <dbReference type="Proteomes" id="UP001187192"/>
    </source>
</evidence>
<gene>
    <name evidence="2" type="ORF">TIFTF001_023263</name>
</gene>
<sequence length="132" mass="14855">MRVGLVHGLSWIGLAAPTTPWLRATDGFADKEVVLTGRKLITYVYAVDLHLQHNIYGNKRRGSNLLSAIIPQWAIGCEVLSTREGQAKLMREIPRIINNEISYVCIRINSLRNMNSGRDFIAEPIIMPKVDI</sequence>
<protein>
    <submittedName>
        <fullName evidence="2">Uncharacterized protein</fullName>
    </submittedName>
</protein>
<comment type="caution">
    <text evidence="2">The sequence shown here is derived from an EMBL/GenBank/DDBJ whole genome shotgun (WGS) entry which is preliminary data.</text>
</comment>
<dbReference type="EMBL" id="BTGU01000049">
    <property type="protein sequence ID" value="GMN54134.1"/>
    <property type="molecule type" value="Genomic_DNA"/>
</dbReference>
<evidence type="ECO:0000313" key="2">
    <source>
        <dbReference type="EMBL" id="GMN54134.1"/>
    </source>
</evidence>
<proteinExistence type="predicted"/>
<keyword evidence="1" id="KW-0732">Signal</keyword>
<dbReference type="Proteomes" id="UP001187192">
    <property type="component" value="Unassembled WGS sequence"/>
</dbReference>
<evidence type="ECO:0000256" key="1">
    <source>
        <dbReference type="SAM" id="SignalP"/>
    </source>
</evidence>
<accession>A0AA88AEC4</accession>
<feature type="chain" id="PRO_5041638166" evidence="1">
    <location>
        <begin position="16"/>
        <end position="132"/>
    </location>
</feature>
<dbReference type="AlphaFoldDB" id="A0AA88AEC4"/>
<feature type="signal peptide" evidence="1">
    <location>
        <begin position="1"/>
        <end position="15"/>
    </location>
</feature>